<evidence type="ECO:0000313" key="7">
    <source>
        <dbReference type="Proteomes" id="UP000236754"/>
    </source>
</evidence>
<keyword evidence="4" id="KW-0326">Glycosidase</keyword>
<dbReference type="InterPro" id="IPR000602">
    <property type="entry name" value="Glyco_hydro_38_N"/>
</dbReference>
<dbReference type="SUPFAM" id="SSF74650">
    <property type="entry name" value="Galactose mutarotase-like"/>
    <property type="match status" value="1"/>
</dbReference>
<dbReference type="EMBL" id="FNVU01000003">
    <property type="protein sequence ID" value="SEG06546.1"/>
    <property type="molecule type" value="Genomic_DNA"/>
</dbReference>
<dbReference type="InterPro" id="IPR041147">
    <property type="entry name" value="GH38_C"/>
</dbReference>
<reference evidence="6 7" key="1">
    <citation type="submission" date="2016-10" db="EMBL/GenBank/DDBJ databases">
        <authorList>
            <person name="de Groot N.N."/>
        </authorList>
    </citation>
    <scope>NUCLEOTIDE SEQUENCE [LARGE SCALE GENOMIC DNA]</scope>
    <source>
        <strain evidence="6 7">CGMCC 4.2023</strain>
    </source>
</reference>
<dbReference type="Pfam" id="PF22907">
    <property type="entry name" value="Ams1-like_1st"/>
    <property type="match status" value="1"/>
</dbReference>
<dbReference type="Pfam" id="PF07748">
    <property type="entry name" value="Glyco_hydro_38C"/>
    <property type="match status" value="1"/>
</dbReference>
<dbReference type="InterPro" id="IPR015341">
    <property type="entry name" value="Glyco_hydro_38_cen"/>
</dbReference>
<dbReference type="Pfam" id="PF01074">
    <property type="entry name" value="Glyco_hydro_38N"/>
    <property type="match status" value="1"/>
</dbReference>
<sequence>MHDRIASGEERIAAFLSEKLRPALYPQRLPMDIGAWHIPGEPVPADVALRAEYTPFAVGEPWGRPWATTWFRVHATVPERWAGRRVEALIDLGSDPDGGSAEGLVHDERGIPLQGLHPHLRAVPVAFRAAGGEPVRLLVEAAANPLIDSGSGAGSRYGDPATAGDTPLYRLRRADIAIRDEDVWQLLHDIEALHGLMRALPDALPRTYEILAALEAAVDAVDPRAVARTAGRARTLLGPVLGRHAHESAHTFAAVGHAHIDSARLWPVRETVRKCARTFSTMAALTEEYPGLVVAASSAQHYAWMKEHHPHVFERIRKAVADGNWAPVGGMWVEADAELPGGEALARQFVHGRRFFRDELGLDSDGVWLPDASGASAAFPQLAALAGARWLLAPRPGPDRPGAPARHTFRWEGIDGTRLFTHLVPGGAEGTTLTGSELTGAVASFADLGAATTSLLPVGRGDAGPDRTVLEHARRFADLEGAPRVVPRTPSAFFRDAEQEYPHAPVWRGTLDLAAHRGSYTSQARTKRGNRRSEALLHEAELWSATAAVRHDIPYPYAELDRLWRQVLLQQAHDILPGTSIAWVHEEAEQTHRDVHRRLERLIRRATADPDAEPDGTGVLNAAPRARREVVVLDADARPLPGGQQLAGGGTAVLAQAPALGAGRAGLPLGDLPPVTVETRADGGHVLDNGLLRVVVDAAGLVRSAVESRTGREAIAPGEAGNLLQLHRDEPADRSALRLAPGTRRDLDRADVVELRDAGPLLATVRVVRGTGRSTVVQHLTLGAGSRSLTVDTEVDWREQDTLLKSAWPLDVHAEHTSAETQFGHVTRPTHDNVGAGAAGREAAALRWLHVGEHGWGVALASDASYGYDTTRRTRPDGGTTTVVRHTLLRAPHSPDPHADRGPQHFRHTLRPGAGIEDAITEGYALNLPLRPGPGAAAPPLVAVDHPGVIVETVKLADDRSGDVVVRLYESRGGRARTTLTADFPVGAVREADLLEVPLATHPPSAPLTLRPFQILTLRITPKDRHRA</sequence>
<dbReference type="GO" id="GO:0030246">
    <property type="term" value="F:carbohydrate binding"/>
    <property type="evidence" value="ECO:0007669"/>
    <property type="project" value="InterPro"/>
</dbReference>
<evidence type="ECO:0000259" key="5">
    <source>
        <dbReference type="SMART" id="SM00872"/>
    </source>
</evidence>
<evidence type="ECO:0000256" key="1">
    <source>
        <dbReference type="ARBA" id="ARBA00009792"/>
    </source>
</evidence>
<name>A0A1H5X5J4_9ACTN</name>
<dbReference type="SMART" id="SM00872">
    <property type="entry name" value="Alpha-mann_mid"/>
    <property type="match status" value="1"/>
</dbReference>
<accession>A0A1H5X5J4</accession>
<dbReference type="CDD" id="cd10789">
    <property type="entry name" value="GH38N_AMII_ER_cytosolic"/>
    <property type="match status" value="1"/>
</dbReference>
<dbReference type="GO" id="GO:0046872">
    <property type="term" value="F:metal ion binding"/>
    <property type="evidence" value="ECO:0007669"/>
    <property type="project" value="UniProtKB-KW"/>
</dbReference>
<evidence type="ECO:0000313" key="6">
    <source>
        <dbReference type="EMBL" id="SEG06546.1"/>
    </source>
</evidence>
<dbReference type="InterPro" id="IPR054723">
    <property type="entry name" value="Ams1-like_N"/>
</dbReference>
<dbReference type="InterPro" id="IPR011682">
    <property type="entry name" value="Glyco_hydro_38_C"/>
</dbReference>
<dbReference type="Pfam" id="PF09261">
    <property type="entry name" value="Alpha-mann_mid"/>
    <property type="match status" value="1"/>
</dbReference>
<dbReference type="AlphaFoldDB" id="A0A1H5X5J4"/>
<protein>
    <submittedName>
        <fullName evidence="6">Alpha-mannosidase</fullName>
    </submittedName>
</protein>
<dbReference type="InterPro" id="IPR011330">
    <property type="entry name" value="Glyco_hydro/deAcase_b/a-brl"/>
</dbReference>
<dbReference type="Gene3D" id="1.20.1270.50">
    <property type="entry name" value="Glycoside hydrolase family 38, central domain"/>
    <property type="match status" value="1"/>
</dbReference>
<dbReference type="InterPro" id="IPR027291">
    <property type="entry name" value="Glyco_hydro_38_N_sf"/>
</dbReference>
<proteinExistence type="inferred from homology"/>
<dbReference type="RefSeq" id="WP_103884872.1">
    <property type="nucleotide sequence ID" value="NZ_FNVU01000003.1"/>
</dbReference>
<dbReference type="InterPro" id="IPR011013">
    <property type="entry name" value="Gal_mutarotase_sf_dom"/>
</dbReference>
<dbReference type="Gene3D" id="2.70.98.30">
    <property type="entry name" value="Golgi alpha-mannosidase II, domain 4"/>
    <property type="match status" value="1"/>
</dbReference>
<dbReference type="PANTHER" id="PTHR46017:SF1">
    <property type="entry name" value="ALPHA-MANNOSIDASE 2C1"/>
    <property type="match status" value="1"/>
</dbReference>
<keyword evidence="7" id="KW-1185">Reference proteome</keyword>
<dbReference type="Proteomes" id="UP000236754">
    <property type="component" value="Unassembled WGS sequence"/>
</dbReference>
<evidence type="ECO:0000256" key="3">
    <source>
        <dbReference type="ARBA" id="ARBA00022801"/>
    </source>
</evidence>
<organism evidence="6 7">
    <name type="scientific">Actinacidiphila yanglinensis</name>
    <dbReference type="NCBI Taxonomy" id="310779"/>
    <lineage>
        <taxon>Bacteria</taxon>
        <taxon>Bacillati</taxon>
        <taxon>Actinomycetota</taxon>
        <taxon>Actinomycetes</taxon>
        <taxon>Kitasatosporales</taxon>
        <taxon>Streptomycetaceae</taxon>
        <taxon>Actinacidiphila</taxon>
    </lineage>
</organism>
<evidence type="ECO:0000256" key="2">
    <source>
        <dbReference type="ARBA" id="ARBA00022723"/>
    </source>
</evidence>
<dbReference type="SUPFAM" id="SSF88688">
    <property type="entry name" value="Families 57/38 glycoside transferase middle domain"/>
    <property type="match status" value="1"/>
</dbReference>
<dbReference type="SUPFAM" id="SSF88713">
    <property type="entry name" value="Glycoside hydrolase/deacetylase"/>
    <property type="match status" value="1"/>
</dbReference>
<dbReference type="Gene3D" id="3.20.110.10">
    <property type="entry name" value="Glycoside hydrolase 38, N terminal domain"/>
    <property type="match status" value="1"/>
</dbReference>
<dbReference type="InterPro" id="IPR037094">
    <property type="entry name" value="Glyco_hydro_38_cen_sf"/>
</dbReference>
<dbReference type="FunFam" id="1.20.1270.50:FF:000004">
    <property type="entry name" value="alpha-mannosidase 2C1 isoform X1"/>
    <property type="match status" value="1"/>
</dbReference>
<gene>
    <name evidence="6" type="ORF">SAMN05216223_10392</name>
</gene>
<dbReference type="OrthoDB" id="9772207at2"/>
<dbReference type="GO" id="GO:0009313">
    <property type="term" value="P:oligosaccharide catabolic process"/>
    <property type="evidence" value="ECO:0007669"/>
    <property type="project" value="TreeGrafter"/>
</dbReference>
<dbReference type="Pfam" id="PF17677">
    <property type="entry name" value="Glyco_hydro38C2"/>
    <property type="match status" value="1"/>
</dbReference>
<keyword evidence="3" id="KW-0378">Hydrolase</keyword>
<evidence type="ECO:0000256" key="4">
    <source>
        <dbReference type="ARBA" id="ARBA00023295"/>
    </source>
</evidence>
<dbReference type="GO" id="GO:0006013">
    <property type="term" value="P:mannose metabolic process"/>
    <property type="evidence" value="ECO:0007669"/>
    <property type="project" value="InterPro"/>
</dbReference>
<dbReference type="InterPro" id="IPR028995">
    <property type="entry name" value="Glyco_hydro_57/38_cen_sf"/>
</dbReference>
<dbReference type="GO" id="GO:0004559">
    <property type="term" value="F:alpha-mannosidase activity"/>
    <property type="evidence" value="ECO:0007669"/>
    <property type="project" value="InterPro"/>
</dbReference>
<dbReference type="PANTHER" id="PTHR46017">
    <property type="entry name" value="ALPHA-MANNOSIDASE 2C1"/>
    <property type="match status" value="1"/>
</dbReference>
<keyword evidence="2" id="KW-0479">Metal-binding</keyword>
<feature type="domain" description="Glycoside hydrolase family 38 central" evidence="5">
    <location>
        <begin position="514"/>
        <end position="592"/>
    </location>
</feature>
<comment type="similarity">
    <text evidence="1">Belongs to the glycosyl hydrolase 38 family.</text>
</comment>